<gene>
    <name evidence="7" type="ORF">LGLO00237_LOCUS30499</name>
</gene>
<name>A0A7S3ZCL9_9EUKA</name>
<dbReference type="Gene3D" id="3.30.780.10">
    <property type="entry name" value="SUI1-like domain"/>
    <property type="match status" value="1"/>
</dbReference>
<keyword evidence="5" id="KW-0687">Ribonucleoprotein</keyword>
<evidence type="ECO:0000313" key="7">
    <source>
        <dbReference type="EMBL" id="CAE0678717.1"/>
    </source>
</evidence>
<evidence type="ECO:0000256" key="6">
    <source>
        <dbReference type="ARBA" id="ARBA00035191"/>
    </source>
</evidence>
<dbReference type="PANTHER" id="PTHR13477">
    <property type="entry name" value="MITOCHONDRIAL 39S RIBOSOMAL PROTEIN L49"/>
    <property type="match status" value="1"/>
</dbReference>
<organism evidence="7">
    <name type="scientific">Lotharella globosa</name>
    <dbReference type="NCBI Taxonomy" id="91324"/>
    <lineage>
        <taxon>Eukaryota</taxon>
        <taxon>Sar</taxon>
        <taxon>Rhizaria</taxon>
        <taxon>Cercozoa</taxon>
        <taxon>Chlorarachniophyceae</taxon>
        <taxon>Lotharella</taxon>
    </lineage>
</organism>
<evidence type="ECO:0000256" key="1">
    <source>
        <dbReference type="ARBA" id="ARBA00004173"/>
    </source>
</evidence>
<sequence length="101" mass="11631">MASRFFSVARRRLLCTDAPQALAFKVERTKTNNLPVYLHYKKGRTRCVTVVKKYRGDVEVLKSHIQSVVGRQHEILTKAATLEIVGDHKKEIDNYLEKLGF</sequence>
<keyword evidence="4" id="KW-0496">Mitochondrion</keyword>
<dbReference type="EMBL" id="HBIV01043452">
    <property type="protein sequence ID" value="CAE0678717.1"/>
    <property type="molecule type" value="Transcribed_RNA"/>
</dbReference>
<proteinExistence type="inferred from homology"/>
<reference evidence="7" key="1">
    <citation type="submission" date="2021-01" db="EMBL/GenBank/DDBJ databases">
        <authorList>
            <person name="Corre E."/>
            <person name="Pelletier E."/>
            <person name="Niang G."/>
            <person name="Scheremetjew M."/>
            <person name="Finn R."/>
            <person name="Kale V."/>
            <person name="Holt S."/>
            <person name="Cochrane G."/>
            <person name="Meng A."/>
            <person name="Brown T."/>
            <person name="Cohen L."/>
        </authorList>
    </citation>
    <scope>NUCLEOTIDE SEQUENCE</scope>
    <source>
        <strain evidence="7">CCCM811</strain>
    </source>
</reference>
<dbReference type="AlphaFoldDB" id="A0A7S3ZCL9"/>
<dbReference type="GO" id="GO:0003735">
    <property type="term" value="F:structural constituent of ribosome"/>
    <property type="evidence" value="ECO:0007669"/>
    <property type="project" value="InterPro"/>
</dbReference>
<dbReference type="GO" id="GO:0005762">
    <property type="term" value="C:mitochondrial large ribosomal subunit"/>
    <property type="evidence" value="ECO:0007669"/>
    <property type="project" value="TreeGrafter"/>
</dbReference>
<comment type="subcellular location">
    <subcellularLocation>
        <location evidence="1">Mitochondrion</location>
    </subcellularLocation>
</comment>
<evidence type="ECO:0000256" key="5">
    <source>
        <dbReference type="ARBA" id="ARBA00023274"/>
    </source>
</evidence>
<dbReference type="PANTHER" id="PTHR13477:SF0">
    <property type="entry name" value="LARGE RIBOSOMAL SUBUNIT PROTEIN ML49"/>
    <property type="match status" value="1"/>
</dbReference>
<comment type="similarity">
    <text evidence="2">Belongs to the mitochondrion-specific ribosomal protein mL49 family.</text>
</comment>
<dbReference type="Pfam" id="PF05046">
    <property type="entry name" value="Img2"/>
    <property type="match status" value="1"/>
</dbReference>
<accession>A0A7S3ZCL9</accession>
<evidence type="ECO:0000256" key="3">
    <source>
        <dbReference type="ARBA" id="ARBA00022980"/>
    </source>
</evidence>
<evidence type="ECO:0000256" key="4">
    <source>
        <dbReference type="ARBA" id="ARBA00023128"/>
    </source>
</evidence>
<dbReference type="InterPro" id="IPR007740">
    <property type="entry name" value="Ribosomal_mL49"/>
</dbReference>
<protein>
    <recommendedName>
        <fullName evidence="6">Large ribosomal subunit protein mL49</fullName>
    </recommendedName>
</protein>
<evidence type="ECO:0000256" key="2">
    <source>
        <dbReference type="ARBA" id="ARBA00005677"/>
    </source>
</evidence>
<keyword evidence="3" id="KW-0689">Ribosomal protein</keyword>
<dbReference type="GO" id="GO:0006412">
    <property type="term" value="P:translation"/>
    <property type="evidence" value="ECO:0007669"/>
    <property type="project" value="InterPro"/>
</dbReference>